<organism evidence="2 3">
    <name type="scientific">Hortaea werneckii</name>
    <name type="common">Black yeast</name>
    <name type="synonym">Cladosporium werneckii</name>
    <dbReference type="NCBI Taxonomy" id="91943"/>
    <lineage>
        <taxon>Eukaryota</taxon>
        <taxon>Fungi</taxon>
        <taxon>Dikarya</taxon>
        <taxon>Ascomycota</taxon>
        <taxon>Pezizomycotina</taxon>
        <taxon>Dothideomycetes</taxon>
        <taxon>Dothideomycetidae</taxon>
        <taxon>Mycosphaerellales</taxon>
        <taxon>Teratosphaeriaceae</taxon>
        <taxon>Hortaea</taxon>
    </lineage>
</organism>
<accession>A0A3M7C7C8</accession>
<dbReference type="Proteomes" id="UP000269276">
    <property type="component" value="Unassembled WGS sequence"/>
</dbReference>
<sequence>TTKWAGNITAGISIRQPQTFSTLALILNSAKHNHHAFCIHALCQWAHDAGGAELLYHDVIEVFTGSQFRSPAREICSSRGGPFDRSKNHSLALGIRGSNRTSVSPKEEILVDMLFSTSLIAVVAAVLPLAASAPLPASDSVANLAEPAAGIVLEARSPQADNSTAPATGEEEAEAECETEAENNTFIPGAASSSGCASNGSVSSSSSSSGLGNSGSSSGAAGENASSSSSSSCNALTCGSSGSAAGSGEGSSSDSSSSGGLLGGDLLGGLGGLFGKKFRA</sequence>
<feature type="compositionally biased region" description="Acidic residues" evidence="1">
    <location>
        <begin position="169"/>
        <end position="180"/>
    </location>
</feature>
<name>A0A3M7C7C8_HORWE</name>
<feature type="region of interest" description="Disordered" evidence="1">
    <location>
        <begin position="207"/>
        <end position="261"/>
    </location>
</feature>
<evidence type="ECO:0000256" key="1">
    <source>
        <dbReference type="SAM" id="MobiDB-lite"/>
    </source>
</evidence>
<evidence type="ECO:0000313" key="2">
    <source>
        <dbReference type="EMBL" id="RMY47978.1"/>
    </source>
</evidence>
<protein>
    <submittedName>
        <fullName evidence="2">Uncharacterized protein</fullName>
    </submittedName>
</protein>
<dbReference type="EMBL" id="QWIP01001241">
    <property type="protein sequence ID" value="RMY47978.1"/>
    <property type="molecule type" value="Genomic_DNA"/>
</dbReference>
<feature type="compositionally biased region" description="Low complexity" evidence="1">
    <location>
        <begin position="207"/>
        <end position="259"/>
    </location>
</feature>
<proteinExistence type="predicted"/>
<dbReference type="AlphaFoldDB" id="A0A3M7C7C8"/>
<reference evidence="2 3" key="1">
    <citation type="journal article" date="2018" name="BMC Genomics">
        <title>Genomic evidence for intraspecific hybridization in a clonal and extremely halotolerant yeast.</title>
        <authorList>
            <person name="Gostincar C."/>
            <person name="Stajich J.E."/>
            <person name="Zupancic J."/>
            <person name="Zalar P."/>
            <person name="Gunde-Cimerman N."/>
        </authorList>
    </citation>
    <scope>NUCLEOTIDE SEQUENCE [LARGE SCALE GENOMIC DNA]</scope>
    <source>
        <strain evidence="2 3">EXF-2682</strain>
    </source>
</reference>
<gene>
    <name evidence="2" type="ORF">D0863_15502</name>
</gene>
<comment type="caution">
    <text evidence="2">The sequence shown here is derived from an EMBL/GenBank/DDBJ whole genome shotgun (WGS) entry which is preliminary data.</text>
</comment>
<feature type="non-terminal residue" evidence="2">
    <location>
        <position position="1"/>
    </location>
</feature>
<evidence type="ECO:0000313" key="3">
    <source>
        <dbReference type="Proteomes" id="UP000269276"/>
    </source>
</evidence>
<feature type="region of interest" description="Disordered" evidence="1">
    <location>
        <begin position="155"/>
        <end position="180"/>
    </location>
</feature>